<evidence type="ECO:0000256" key="3">
    <source>
        <dbReference type="ARBA" id="ARBA00023134"/>
    </source>
</evidence>
<dbReference type="InterPro" id="IPR027417">
    <property type="entry name" value="P-loop_NTPase"/>
</dbReference>
<dbReference type="Proteomes" id="UP000023152">
    <property type="component" value="Unassembled WGS sequence"/>
</dbReference>
<dbReference type="InterPro" id="IPR050305">
    <property type="entry name" value="Small_GTPase_Rab"/>
</dbReference>
<dbReference type="PROSITE" id="PS51421">
    <property type="entry name" value="RAS"/>
    <property type="match status" value="1"/>
</dbReference>
<dbReference type="SMART" id="SM00173">
    <property type="entry name" value="RAS"/>
    <property type="match status" value="1"/>
</dbReference>
<evidence type="ECO:0000256" key="2">
    <source>
        <dbReference type="ARBA" id="ARBA00022741"/>
    </source>
</evidence>
<comment type="similarity">
    <text evidence="1">Belongs to the small GTPase superfamily. Rab family.</text>
</comment>
<dbReference type="NCBIfam" id="TIGR00231">
    <property type="entry name" value="small_GTP"/>
    <property type="match status" value="1"/>
</dbReference>
<dbReference type="FunFam" id="3.40.50.300:FF:001447">
    <property type="entry name" value="Ras-related protein Rab-1B"/>
    <property type="match status" value="1"/>
</dbReference>
<protein>
    <submittedName>
        <fullName evidence="5">Uncharacterized protein</fullName>
    </submittedName>
</protein>
<sequence length="274" mass="32098">SNKLIKEKTNNKIQQVKEERQVVKLYLYTDSFELRISFVFPSFECVTEFILKFWFYIFFKTKHKTGGVERISQKKTISSIIPKFIINVEGNRTREVFGGGKKKGVGKTCLLLRFAEQTFQTSFISTIGCVCTFSKPNKQIKKSKRREKKAIPKHKRIDFKMKTVDIDGKTVKLQIWDTAGQDRFRAVTTAYYRGAMGIVLVYDITEQQSFQNVGNWIENIHEHASDDIPIVLVGNKCDKIEERVTQKYKYKYKHIHKHIHIHIYAKIAYDINIK</sequence>
<reference evidence="5 6" key="1">
    <citation type="journal article" date="2013" name="Curr. Biol.">
        <title>The Genome of the Foraminiferan Reticulomyxa filosa.</title>
        <authorList>
            <person name="Glockner G."/>
            <person name="Hulsmann N."/>
            <person name="Schleicher M."/>
            <person name="Noegel A.A."/>
            <person name="Eichinger L."/>
            <person name="Gallinger C."/>
            <person name="Pawlowski J."/>
            <person name="Sierra R."/>
            <person name="Euteneuer U."/>
            <person name="Pillet L."/>
            <person name="Moustafa A."/>
            <person name="Platzer M."/>
            <person name="Groth M."/>
            <person name="Szafranski K."/>
            <person name="Schliwa M."/>
        </authorList>
    </citation>
    <scope>NUCLEOTIDE SEQUENCE [LARGE SCALE GENOMIC DNA]</scope>
</reference>
<keyword evidence="6" id="KW-1185">Reference proteome</keyword>
<dbReference type="OrthoDB" id="26525at2759"/>
<name>X6PH67_RETFI</name>
<dbReference type="GO" id="GO:0003924">
    <property type="term" value="F:GTPase activity"/>
    <property type="evidence" value="ECO:0007669"/>
    <property type="project" value="InterPro"/>
</dbReference>
<keyword evidence="3" id="KW-0342">GTP-binding</keyword>
<dbReference type="PANTHER" id="PTHR47980">
    <property type="entry name" value="LD44762P"/>
    <property type="match status" value="1"/>
</dbReference>
<dbReference type="InterPro" id="IPR001806">
    <property type="entry name" value="Small_GTPase"/>
</dbReference>
<dbReference type="SMART" id="SM00175">
    <property type="entry name" value="RAB"/>
    <property type="match status" value="1"/>
</dbReference>
<evidence type="ECO:0000313" key="5">
    <source>
        <dbReference type="EMBL" id="ETO37042.1"/>
    </source>
</evidence>
<proteinExistence type="inferred from homology"/>
<feature type="non-terminal residue" evidence="5">
    <location>
        <position position="1"/>
    </location>
</feature>
<keyword evidence="2" id="KW-0547">Nucleotide-binding</keyword>
<dbReference type="EMBL" id="ASPP01000023">
    <property type="protein sequence ID" value="ETO37042.1"/>
    <property type="molecule type" value="Genomic_DNA"/>
</dbReference>
<dbReference type="PROSITE" id="PS51419">
    <property type="entry name" value="RAB"/>
    <property type="match status" value="1"/>
</dbReference>
<comment type="caution">
    <text evidence="5">The sequence shown here is derived from an EMBL/GenBank/DDBJ whole genome shotgun (WGS) entry which is preliminary data.</text>
</comment>
<dbReference type="Pfam" id="PF00071">
    <property type="entry name" value="Ras"/>
    <property type="match status" value="2"/>
</dbReference>
<dbReference type="PRINTS" id="PR00449">
    <property type="entry name" value="RASTRNSFRMNG"/>
</dbReference>
<dbReference type="AlphaFoldDB" id="X6PH67"/>
<evidence type="ECO:0000256" key="4">
    <source>
        <dbReference type="ARBA" id="ARBA00023288"/>
    </source>
</evidence>
<dbReference type="GO" id="GO:0005525">
    <property type="term" value="F:GTP binding"/>
    <property type="evidence" value="ECO:0007669"/>
    <property type="project" value="UniProtKB-KW"/>
</dbReference>
<organism evidence="5 6">
    <name type="scientific">Reticulomyxa filosa</name>
    <dbReference type="NCBI Taxonomy" id="46433"/>
    <lineage>
        <taxon>Eukaryota</taxon>
        <taxon>Sar</taxon>
        <taxon>Rhizaria</taxon>
        <taxon>Retaria</taxon>
        <taxon>Foraminifera</taxon>
        <taxon>Monothalamids</taxon>
        <taxon>Reticulomyxidae</taxon>
        <taxon>Reticulomyxa</taxon>
    </lineage>
</organism>
<accession>X6PH67</accession>
<dbReference type="SMART" id="SM00174">
    <property type="entry name" value="RHO"/>
    <property type="match status" value="1"/>
</dbReference>
<evidence type="ECO:0000256" key="1">
    <source>
        <dbReference type="ARBA" id="ARBA00006270"/>
    </source>
</evidence>
<dbReference type="SUPFAM" id="SSF52540">
    <property type="entry name" value="P-loop containing nucleoside triphosphate hydrolases"/>
    <property type="match status" value="1"/>
</dbReference>
<dbReference type="InterPro" id="IPR005225">
    <property type="entry name" value="Small_GTP-bd"/>
</dbReference>
<keyword evidence="4" id="KW-0449">Lipoprotein</keyword>
<gene>
    <name evidence="5" type="ORF">RFI_00019</name>
</gene>
<evidence type="ECO:0000313" key="6">
    <source>
        <dbReference type="Proteomes" id="UP000023152"/>
    </source>
</evidence>
<dbReference type="Gene3D" id="3.40.50.300">
    <property type="entry name" value="P-loop containing nucleotide triphosphate hydrolases"/>
    <property type="match status" value="1"/>
</dbReference>